<sequence>MGRASSKAHSIDDKKEVDYYQSLNIDFDQLDGARERLSLQHDILREIYHGNFSSPISNLLQTGGARILNIGYKDWFKAYPSYPFKEQKIISS</sequence>
<evidence type="ECO:0000313" key="1">
    <source>
        <dbReference type="EMBL" id="CAG8513042.1"/>
    </source>
</evidence>
<dbReference type="OrthoDB" id="184880at2759"/>
<proteinExistence type="predicted"/>
<keyword evidence="2" id="KW-1185">Reference proteome</keyword>
<gene>
    <name evidence="1" type="ORF">RFULGI_LOCUS2989</name>
</gene>
<dbReference type="EMBL" id="CAJVPZ010002445">
    <property type="protein sequence ID" value="CAG8513042.1"/>
    <property type="molecule type" value="Genomic_DNA"/>
</dbReference>
<organism evidence="1 2">
    <name type="scientific">Racocetra fulgida</name>
    <dbReference type="NCBI Taxonomy" id="60492"/>
    <lineage>
        <taxon>Eukaryota</taxon>
        <taxon>Fungi</taxon>
        <taxon>Fungi incertae sedis</taxon>
        <taxon>Mucoromycota</taxon>
        <taxon>Glomeromycotina</taxon>
        <taxon>Glomeromycetes</taxon>
        <taxon>Diversisporales</taxon>
        <taxon>Gigasporaceae</taxon>
        <taxon>Racocetra</taxon>
    </lineage>
</organism>
<reference evidence="1" key="1">
    <citation type="submission" date="2021-06" db="EMBL/GenBank/DDBJ databases">
        <authorList>
            <person name="Kallberg Y."/>
            <person name="Tangrot J."/>
            <person name="Rosling A."/>
        </authorList>
    </citation>
    <scope>NUCLEOTIDE SEQUENCE</scope>
    <source>
        <strain evidence="1">IN212</strain>
    </source>
</reference>
<dbReference type="AlphaFoldDB" id="A0A9N9A0T1"/>
<name>A0A9N9A0T1_9GLOM</name>
<dbReference type="Proteomes" id="UP000789396">
    <property type="component" value="Unassembled WGS sequence"/>
</dbReference>
<protein>
    <submittedName>
        <fullName evidence="1">2581_t:CDS:1</fullName>
    </submittedName>
</protein>
<evidence type="ECO:0000313" key="2">
    <source>
        <dbReference type="Proteomes" id="UP000789396"/>
    </source>
</evidence>
<comment type="caution">
    <text evidence="1">The sequence shown here is derived from an EMBL/GenBank/DDBJ whole genome shotgun (WGS) entry which is preliminary data.</text>
</comment>
<accession>A0A9N9A0T1</accession>